<dbReference type="InterPro" id="IPR035069">
    <property type="entry name" value="TTHA1013/TTHA0281-like"/>
</dbReference>
<dbReference type="Gene3D" id="3.30.160.250">
    <property type="match status" value="1"/>
</dbReference>
<gene>
    <name evidence="2" type="ORF">GCM10017643_18110</name>
</gene>
<organism evidence="2 3">
    <name type="scientific">Ancylobacter dichloromethanicus</name>
    <dbReference type="NCBI Taxonomy" id="518825"/>
    <lineage>
        <taxon>Bacteria</taxon>
        <taxon>Pseudomonadati</taxon>
        <taxon>Pseudomonadota</taxon>
        <taxon>Alphaproteobacteria</taxon>
        <taxon>Hyphomicrobiales</taxon>
        <taxon>Xanthobacteraceae</taxon>
        <taxon>Ancylobacter</taxon>
    </lineage>
</organism>
<accession>A0A9W6MZ43</accession>
<dbReference type="SUPFAM" id="SSF143100">
    <property type="entry name" value="TTHA1013/TTHA0281-like"/>
    <property type="match status" value="1"/>
</dbReference>
<sequence length="152" mass="16389">MAHCAAMADLKPDIRRTTKEGHLAHAIGIIHEEDGAFGISFPDFPGAISTGTTLDEAVRKGEQALALHVEGMVEDGEEFPRLRTLAELRQEAPEALEGALPVLVPAELPARSVRVNITLDERLLSRIDAAARAAGENRSAYLAEAAKERMAR</sequence>
<dbReference type="Proteomes" id="UP001143370">
    <property type="component" value="Unassembled WGS sequence"/>
</dbReference>
<evidence type="ECO:0000313" key="3">
    <source>
        <dbReference type="Proteomes" id="UP001143370"/>
    </source>
</evidence>
<protein>
    <submittedName>
        <fullName evidence="2">CopG family transcriptional regulator</fullName>
    </submittedName>
</protein>
<name>A0A9W6MZ43_9HYPH</name>
<dbReference type="PANTHER" id="PTHR34504">
    <property type="entry name" value="ANTITOXIN HICB"/>
    <property type="match status" value="1"/>
</dbReference>
<comment type="caution">
    <text evidence="2">The sequence shown here is derived from an EMBL/GenBank/DDBJ whole genome shotgun (WGS) entry which is preliminary data.</text>
</comment>
<dbReference type="InterPro" id="IPR031807">
    <property type="entry name" value="HicB-like"/>
</dbReference>
<proteinExistence type="predicted"/>
<dbReference type="AlphaFoldDB" id="A0A9W6MZ43"/>
<dbReference type="CDD" id="cd22231">
    <property type="entry name" value="RHH_NikR_HicB-like"/>
    <property type="match status" value="1"/>
</dbReference>
<evidence type="ECO:0000313" key="2">
    <source>
        <dbReference type="EMBL" id="GLK71696.1"/>
    </source>
</evidence>
<feature type="domain" description="HicB-like antitoxin of toxin-antitoxin system" evidence="1">
    <location>
        <begin position="29"/>
        <end position="146"/>
    </location>
</feature>
<evidence type="ECO:0000259" key="1">
    <source>
        <dbReference type="Pfam" id="PF15919"/>
    </source>
</evidence>
<dbReference type="EMBL" id="BSFJ01000005">
    <property type="protein sequence ID" value="GLK71696.1"/>
    <property type="molecule type" value="Genomic_DNA"/>
</dbReference>
<dbReference type="Pfam" id="PF15919">
    <property type="entry name" value="HicB_lk_antitox"/>
    <property type="match status" value="1"/>
</dbReference>
<dbReference type="InterPro" id="IPR051404">
    <property type="entry name" value="TA_system_antitoxin"/>
</dbReference>
<dbReference type="PANTHER" id="PTHR34504:SF2">
    <property type="entry name" value="UPF0150 PROTEIN SSL0259"/>
    <property type="match status" value="1"/>
</dbReference>
<reference evidence="2" key="1">
    <citation type="journal article" date="2014" name="Int. J. Syst. Evol. Microbiol.">
        <title>Complete genome sequence of Corynebacterium casei LMG S-19264T (=DSM 44701T), isolated from a smear-ripened cheese.</title>
        <authorList>
            <consortium name="US DOE Joint Genome Institute (JGI-PGF)"/>
            <person name="Walter F."/>
            <person name="Albersmeier A."/>
            <person name="Kalinowski J."/>
            <person name="Ruckert C."/>
        </authorList>
    </citation>
    <scope>NUCLEOTIDE SEQUENCE</scope>
    <source>
        <strain evidence="2">VKM B-2484</strain>
    </source>
</reference>
<reference evidence="2" key="2">
    <citation type="submission" date="2023-01" db="EMBL/GenBank/DDBJ databases">
        <authorList>
            <person name="Sun Q."/>
            <person name="Evtushenko L."/>
        </authorList>
    </citation>
    <scope>NUCLEOTIDE SEQUENCE</scope>
    <source>
        <strain evidence="2">VKM B-2484</strain>
    </source>
</reference>
<keyword evidence="3" id="KW-1185">Reference proteome</keyword>